<dbReference type="PANTHER" id="PTHR24960">
    <property type="entry name" value="PHOTOSYSTEM I IRON-SULFUR CENTER-RELATED"/>
    <property type="match status" value="1"/>
</dbReference>
<organism evidence="6 7">
    <name type="scientific">Oceanotoga teriensis</name>
    <dbReference type="NCBI Taxonomy" id="515440"/>
    <lineage>
        <taxon>Bacteria</taxon>
        <taxon>Thermotogati</taxon>
        <taxon>Thermotogota</taxon>
        <taxon>Thermotogae</taxon>
        <taxon>Petrotogales</taxon>
        <taxon>Petrotogaceae</taxon>
        <taxon>Oceanotoga</taxon>
    </lineage>
</organism>
<keyword evidence="2" id="KW-0479">Metal-binding</keyword>
<dbReference type="SUPFAM" id="SSF52218">
    <property type="entry name" value="Flavoproteins"/>
    <property type="match status" value="1"/>
</dbReference>
<feature type="domain" description="4Fe-4S ferredoxin-type" evidence="5">
    <location>
        <begin position="186"/>
        <end position="215"/>
    </location>
</feature>
<keyword evidence="1" id="KW-0004">4Fe-4S</keyword>
<evidence type="ECO:0000259" key="5">
    <source>
        <dbReference type="PROSITE" id="PS51379"/>
    </source>
</evidence>
<dbReference type="AlphaFoldDB" id="A0AA45C6R8"/>
<evidence type="ECO:0000256" key="4">
    <source>
        <dbReference type="ARBA" id="ARBA00023014"/>
    </source>
</evidence>
<dbReference type="InterPro" id="IPR047964">
    <property type="entry name" value="EFR1-like"/>
</dbReference>
<dbReference type="InterPro" id="IPR017900">
    <property type="entry name" value="4Fe4S_Fe_S_CS"/>
</dbReference>
<sequence>MDKKVLNIIYFSGTGNTKTLVDETISFFEEKDYTINKFKLENLKDVSFLNEDDINCIAFPVAVHTTYPFVREFIEELPIGKFNFFVFTTLAGPYSGVPKYIKNEFSKKGYNILGIKEITMPSNLVPKSIDELKNNSIKTKAIDKLKDFLEKVINQNKDIPKNKFLTDMFIPVANSKWIWNFMQKFLKLHIDENECINCGLCSRICPVSNIIKEDYPKIMDNCQSCMRCISYCPKKAIKSGKKDFMQYKALPISKL</sequence>
<evidence type="ECO:0000256" key="2">
    <source>
        <dbReference type="ARBA" id="ARBA00022723"/>
    </source>
</evidence>
<dbReference type="InterPro" id="IPR050157">
    <property type="entry name" value="PSI_iron-sulfur_center"/>
</dbReference>
<dbReference type="PROSITE" id="PS00198">
    <property type="entry name" value="4FE4S_FER_1"/>
    <property type="match status" value="2"/>
</dbReference>
<keyword evidence="4" id="KW-0411">Iron-sulfur</keyword>
<evidence type="ECO:0000313" key="7">
    <source>
        <dbReference type="Proteomes" id="UP000245921"/>
    </source>
</evidence>
<accession>A0AA45C6R8</accession>
<gene>
    <name evidence="6" type="ORF">C7380_10970</name>
</gene>
<dbReference type="PROSITE" id="PS51379">
    <property type="entry name" value="4FE4S_FER_2"/>
    <property type="match status" value="2"/>
</dbReference>
<dbReference type="Gene3D" id="3.40.50.360">
    <property type="match status" value="1"/>
</dbReference>
<evidence type="ECO:0000256" key="1">
    <source>
        <dbReference type="ARBA" id="ARBA00022485"/>
    </source>
</evidence>
<proteinExistence type="predicted"/>
<dbReference type="EMBL" id="QGGI01000009">
    <property type="protein sequence ID" value="PWJ92187.1"/>
    <property type="molecule type" value="Genomic_DNA"/>
</dbReference>
<evidence type="ECO:0000313" key="6">
    <source>
        <dbReference type="EMBL" id="PWJ92187.1"/>
    </source>
</evidence>
<dbReference type="NCBIfam" id="NF038196">
    <property type="entry name" value="ferrodoxin_EFR1"/>
    <property type="match status" value="1"/>
</dbReference>
<evidence type="ECO:0000256" key="3">
    <source>
        <dbReference type="ARBA" id="ARBA00023004"/>
    </source>
</evidence>
<dbReference type="Proteomes" id="UP000245921">
    <property type="component" value="Unassembled WGS sequence"/>
</dbReference>
<dbReference type="Gene3D" id="3.30.70.20">
    <property type="match status" value="1"/>
</dbReference>
<dbReference type="Pfam" id="PF00037">
    <property type="entry name" value="Fer4"/>
    <property type="match status" value="1"/>
</dbReference>
<dbReference type="RefSeq" id="WP_109604910.1">
    <property type="nucleotide sequence ID" value="NZ_JAMHJO010000009.1"/>
</dbReference>
<dbReference type="InterPro" id="IPR029039">
    <property type="entry name" value="Flavoprotein-like_sf"/>
</dbReference>
<dbReference type="Pfam" id="PF12800">
    <property type="entry name" value="Fer4_4"/>
    <property type="match status" value="1"/>
</dbReference>
<protein>
    <submittedName>
        <fullName evidence="6">4Fe-4S binding protein</fullName>
    </submittedName>
</protein>
<reference evidence="6 7" key="1">
    <citation type="submission" date="2018-05" db="EMBL/GenBank/DDBJ databases">
        <title>Genomic Encyclopedia of Type Strains, Phase IV (KMG-IV): sequencing the most valuable type-strain genomes for metagenomic binning, comparative biology and taxonomic classification.</title>
        <authorList>
            <person name="Goeker M."/>
        </authorList>
    </citation>
    <scope>NUCLEOTIDE SEQUENCE [LARGE SCALE GENOMIC DNA]</scope>
    <source>
        <strain evidence="6 7">DSM 24906</strain>
    </source>
</reference>
<keyword evidence="3" id="KW-0408">Iron</keyword>
<dbReference type="GO" id="GO:0046872">
    <property type="term" value="F:metal ion binding"/>
    <property type="evidence" value="ECO:0007669"/>
    <property type="project" value="UniProtKB-KW"/>
</dbReference>
<name>A0AA45C6R8_9BACT</name>
<comment type="caution">
    <text evidence="6">The sequence shown here is derived from an EMBL/GenBank/DDBJ whole genome shotgun (WGS) entry which is preliminary data.</text>
</comment>
<dbReference type="PANTHER" id="PTHR24960:SF79">
    <property type="entry name" value="PHOTOSYSTEM I IRON-SULFUR CENTER"/>
    <property type="match status" value="1"/>
</dbReference>
<dbReference type="SUPFAM" id="SSF54862">
    <property type="entry name" value="4Fe-4S ferredoxins"/>
    <property type="match status" value="1"/>
</dbReference>
<keyword evidence="7" id="KW-1185">Reference proteome</keyword>
<dbReference type="InterPro" id="IPR017896">
    <property type="entry name" value="4Fe4S_Fe-S-bd"/>
</dbReference>
<feature type="domain" description="4Fe-4S ferredoxin-type" evidence="5">
    <location>
        <begin position="220"/>
        <end position="242"/>
    </location>
</feature>
<dbReference type="GO" id="GO:0051539">
    <property type="term" value="F:4 iron, 4 sulfur cluster binding"/>
    <property type="evidence" value="ECO:0007669"/>
    <property type="project" value="UniProtKB-KW"/>
</dbReference>